<dbReference type="Proteomes" id="UP000821598">
    <property type="component" value="Unassembled WGS sequence"/>
</dbReference>
<reference evidence="1 2" key="1">
    <citation type="submission" date="2019-08" db="EMBL/GenBank/DDBJ databases">
        <title>Paraburkholderia simonii sp. nov. and P. youngii sp. nov. Brazilian and Mexican Mimosa-associated rhizobia.</title>
        <authorList>
            <person name="Mavima L."/>
            <person name="Beukes C.W."/>
            <person name="Palmer M."/>
            <person name="De Meyer S.E."/>
            <person name="James E.K."/>
            <person name="Maluk M."/>
            <person name="Avontuur J.R."/>
            <person name="Chan W.Y."/>
            <person name="Venter S.N."/>
            <person name="Steenkamp E.T."/>
        </authorList>
    </citation>
    <scope>NUCLEOTIDE SEQUENCE [LARGE SCALE GENOMIC DNA]</scope>
    <source>
        <strain evidence="1 2">JPY454</strain>
    </source>
</reference>
<sequence>RGCMRAHAPRGSRGKPVIQREIARASLLNVASVVMTGRFSTAVRCGGFLTNPGQPSICIRAQMTCVFP</sequence>
<feature type="non-terminal residue" evidence="1">
    <location>
        <position position="1"/>
    </location>
</feature>
<evidence type="ECO:0000313" key="1">
    <source>
        <dbReference type="EMBL" id="NVI09647.1"/>
    </source>
</evidence>
<accession>A0ABX2NZU7</accession>
<evidence type="ECO:0000313" key="2">
    <source>
        <dbReference type="Proteomes" id="UP000821598"/>
    </source>
</evidence>
<dbReference type="EMBL" id="VOMC01000109">
    <property type="protein sequence ID" value="NVI09647.1"/>
    <property type="molecule type" value="Genomic_DNA"/>
</dbReference>
<keyword evidence="2" id="KW-1185">Reference proteome</keyword>
<gene>
    <name evidence="1" type="ORF">FSB64_39825</name>
</gene>
<comment type="caution">
    <text evidence="1">The sequence shown here is derived from an EMBL/GenBank/DDBJ whole genome shotgun (WGS) entry which is preliminary data.</text>
</comment>
<name>A0ABX2NZU7_9BURK</name>
<organism evidence="1 2">
    <name type="scientific">Paraburkholderia youngii</name>
    <dbReference type="NCBI Taxonomy" id="2782701"/>
    <lineage>
        <taxon>Bacteria</taxon>
        <taxon>Pseudomonadati</taxon>
        <taxon>Pseudomonadota</taxon>
        <taxon>Betaproteobacteria</taxon>
        <taxon>Burkholderiales</taxon>
        <taxon>Burkholderiaceae</taxon>
        <taxon>Paraburkholderia</taxon>
    </lineage>
</organism>
<proteinExistence type="predicted"/>
<protein>
    <submittedName>
        <fullName evidence="1">Uncharacterized protein</fullName>
    </submittedName>
</protein>